<feature type="domain" description="F-box" evidence="1">
    <location>
        <begin position="5"/>
        <end position="40"/>
    </location>
</feature>
<sequence>MPTIPTLPPELTLLIISHLHPSSFVSFAKTCRANYILCLSSPLSQRNLSHYRTHAPIWTHIPSQYPPHYQWWGLFDLLTQLIEAPELGAYVVRCEFEEPMPLDAFELDGSYADYDNYGRWGRDRVRVLIEVVEEMEDLGRGVREGIVQALREAREKEEESPLVRALVLLMPGLRGLVVDGEVLEIKKKLGTTVLRRKGRKGGGGGLRDRVELGYWVVQMGG</sequence>
<comment type="caution">
    <text evidence="2">The sequence shown here is derived from an EMBL/GenBank/DDBJ whole genome shotgun (WGS) entry which is preliminary data.</text>
</comment>
<proteinExistence type="predicted"/>
<dbReference type="SUPFAM" id="SSF81383">
    <property type="entry name" value="F-box domain"/>
    <property type="match status" value="1"/>
</dbReference>
<dbReference type="InterPro" id="IPR036047">
    <property type="entry name" value="F-box-like_dom_sf"/>
</dbReference>
<dbReference type="InterPro" id="IPR001810">
    <property type="entry name" value="F-box_dom"/>
</dbReference>
<organism evidence="2 3">
    <name type="scientific">Patellaria atrata CBS 101060</name>
    <dbReference type="NCBI Taxonomy" id="1346257"/>
    <lineage>
        <taxon>Eukaryota</taxon>
        <taxon>Fungi</taxon>
        <taxon>Dikarya</taxon>
        <taxon>Ascomycota</taxon>
        <taxon>Pezizomycotina</taxon>
        <taxon>Dothideomycetes</taxon>
        <taxon>Dothideomycetes incertae sedis</taxon>
        <taxon>Patellariales</taxon>
        <taxon>Patellariaceae</taxon>
        <taxon>Patellaria</taxon>
    </lineage>
</organism>
<dbReference type="Proteomes" id="UP000799429">
    <property type="component" value="Unassembled WGS sequence"/>
</dbReference>
<protein>
    <recommendedName>
        <fullName evidence="1">F-box domain-containing protein</fullName>
    </recommendedName>
</protein>
<evidence type="ECO:0000313" key="2">
    <source>
        <dbReference type="EMBL" id="KAF2842307.1"/>
    </source>
</evidence>
<keyword evidence="3" id="KW-1185">Reference proteome</keyword>
<evidence type="ECO:0000313" key="3">
    <source>
        <dbReference type="Proteomes" id="UP000799429"/>
    </source>
</evidence>
<name>A0A9P4VUS9_9PEZI</name>
<dbReference type="AlphaFoldDB" id="A0A9P4VUS9"/>
<gene>
    <name evidence="2" type="ORF">M501DRAFT_1043103</name>
</gene>
<accession>A0A9P4VUS9</accession>
<dbReference type="CDD" id="cd09917">
    <property type="entry name" value="F-box_SF"/>
    <property type="match status" value="1"/>
</dbReference>
<evidence type="ECO:0000259" key="1">
    <source>
        <dbReference type="Pfam" id="PF12937"/>
    </source>
</evidence>
<dbReference type="EMBL" id="MU006090">
    <property type="protein sequence ID" value="KAF2842307.1"/>
    <property type="molecule type" value="Genomic_DNA"/>
</dbReference>
<reference evidence="2" key="1">
    <citation type="journal article" date="2020" name="Stud. Mycol.">
        <title>101 Dothideomycetes genomes: a test case for predicting lifestyles and emergence of pathogens.</title>
        <authorList>
            <person name="Haridas S."/>
            <person name="Albert R."/>
            <person name="Binder M."/>
            <person name="Bloem J."/>
            <person name="Labutti K."/>
            <person name="Salamov A."/>
            <person name="Andreopoulos B."/>
            <person name="Baker S."/>
            <person name="Barry K."/>
            <person name="Bills G."/>
            <person name="Bluhm B."/>
            <person name="Cannon C."/>
            <person name="Castanera R."/>
            <person name="Culley D."/>
            <person name="Daum C."/>
            <person name="Ezra D."/>
            <person name="Gonzalez J."/>
            <person name="Henrissat B."/>
            <person name="Kuo A."/>
            <person name="Liang C."/>
            <person name="Lipzen A."/>
            <person name="Lutzoni F."/>
            <person name="Magnuson J."/>
            <person name="Mondo S."/>
            <person name="Nolan M."/>
            <person name="Ohm R."/>
            <person name="Pangilinan J."/>
            <person name="Park H.-J."/>
            <person name="Ramirez L."/>
            <person name="Alfaro M."/>
            <person name="Sun H."/>
            <person name="Tritt A."/>
            <person name="Yoshinaga Y."/>
            <person name="Zwiers L.-H."/>
            <person name="Turgeon B."/>
            <person name="Goodwin S."/>
            <person name="Spatafora J."/>
            <person name="Crous P."/>
            <person name="Grigoriev I."/>
        </authorList>
    </citation>
    <scope>NUCLEOTIDE SEQUENCE</scope>
    <source>
        <strain evidence="2">CBS 101060</strain>
    </source>
</reference>
<dbReference type="Pfam" id="PF12937">
    <property type="entry name" value="F-box-like"/>
    <property type="match status" value="1"/>
</dbReference>